<accession>A0ABT1HUG7</accession>
<dbReference type="SUPFAM" id="SSF50494">
    <property type="entry name" value="Trypsin-like serine proteases"/>
    <property type="match status" value="1"/>
</dbReference>
<gene>
    <name evidence="3" type="ORF">LX15_002874</name>
</gene>
<proteinExistence type="predicted"/>
<feature type="region of interest" description="Disordered" evidence="2">
    <location>
        <begin position="403"/>
        <end position="425"/>
    </location>
</feature>
<feature type="coiled-coil region" evidence="1">
    <location>
        <begin position="508"/>
        <end position="535"/>
    </location>
</feature>
<dbReference type="Proteomes" id="UP001205311">
    <property type="component" value="Unassembled WGS sequence"/>
</dbReference>
<evidence type="ECO:0000256" key="2">
    <source>
        <dbReference type="SAM" id="MobiDB-lite"/>
    </source>
</evidence>
<dbReference type="RefSeq" id="WP_253670078.1">
    <property type="nucleotide sequence ID" value="NZ_JAMTCP010000014.1"/>
</dbReference>
<evidence type="ECO:0000256" key="1">
    <source>
        <dbReference type="SAM" id="Coils"/>
    </source>
</evidence>
<dbReference type="Gene3D" id="2.40.10.120">
    <property type="match status" value="1"/>
</dbReference>
<dbReference type="EMBL" id="JAMTCP010000014">
    <property type="protein sequence ID" value="MCP2259173.1"/>
    <property type="molecule type" value="Genomic_DNA"/>
</dbReference>
<comment type="caution">
    <text evidence="3">The sequence shown here is derived from an EMBL/GenBank/DDBJ whole genome shotgun (WGS) entry which is preliminary data.</text>
</comment>
<keyword evidence="1" id="KW-0175">Coiled coil</keyword>
<reference evidence="3 4" key="1">
    <citation type="submission" date="2022-06" db="EMBL/GenBank/DDBJ databases">
        <title>Genomic Encyclopedia of Archaeal and Bacterial Type Strains, Phase II (KMG-II): from individual species to whole genera.</title>
        <authorList>
            <person name="Goeker M."/>
        </authorList>
    </citation>
    <scope>NUCLEOTIDE SEQUENCE [LARGE SCALE GENOMIC DNA]</scope>
    <source>
        <strain evidence="3 4">DSM 40477</strain>
    </source>
</reference>
<evidence type="ECO:0000313" key="3">
    <source>
        <dbReference type="EMBL" id="MCP2259173.1"/>
    </source>
</evidence>
<dbReference type="Pfam" id="PF13365">
    <property type="entry name" value="Trypsin_2"/>
    <property type="match status" value="1"/>
</dbReference>
<organism evidence="3 4">
    <name type="scientific">Streptoalloteichus tenebrarius (strain ATCC 17920 / DSM 40477 / JCM 4838 / CBS 697.72 / NBRC 16177 / NCIMB 11028 / NRRL B-12390 / A12253. 1 / ISP 5477)</name>
    <name type="common">Streptomyces tenebrarius</name>
    <dbReference type="NCBI Taxonomy" id="1933"/>
    <lineage>
        <taxon>Bacteria</taxon>
        <taxon>Bacillati</taxon>
        <taxon>Actinomycetota</taxon>
        <taxon>Actinomycetes</taxon>
        <taxon>Pseudonocardiales</taxon>
        <taxon>Pseudonocardiaceae</taxon>
        <taxon>Streptoalloteichus</taxon>
    </lineage>
</organism>
<feature type="compositionally biased region" description="Polar residues" evidence="2">
    <location>
        <begin position="403"/>
        <end position="415"/>
    </location>
</feature>
<sequence>MGAEHRGAADRPGPDGPWRVRVRDEDGVILGAGVLVGTGHVLTCAHVIPVAGEPAPSDARSAPSDARATPPDTRVLVDLVCLPDSPTAHARVLDDCWAPPEGEKGEERGDVALLVLDRHLPDGMGAPLRRLPVSLGREVRSYGFPDGAPAGMWARATVAGSSGPGGEWVQMDALVRGNRPRRGFSGAAVVDQATGYVIGMMVSEFTEGDAGVSWMLPIETIVAYVPLVSEWVGGDVAVDPTLARDFDSWSQDVGFARQIAEWFARAVRGSVWPVVTGGADSAVAANLRRAAVLGSRELRPPAVGRAPWPEGTVPPVGSVDLAMDVSHRTVEEVARRIADRIGLPADEETEVVGRVRNDPPLMTVVVDGVDQAERPEELISEVLRPLADRGLRLVLGFRSESSPGLSVARSWQSSHPPAPGDDTASLRRRLDELEQRLAELAEREDEVRRRRDHVATRVTAVPAMPERASRLRMRWGSLRVADLDRDREWVAPELRECERSVSRALARLASFEGRLDRLLDRRRELRGLLAAYQARAADHGLAEDDELDDAYRAAHATLWTAPCDLIAAADRVARYQRAVRRRIEGGSGGGWR</sequence>
<protein>
    <submittedName>
        <fullName evidence="3">Trypsin-like peptidase domain-containing protein</fullName>
    </submittedName>
</protein>
<evidence type="ECO:0000313" key="4">
    <source>
        <dbReference type="Proteomes" id="UP001205311"/>
    </source>
</evidence>
<name>A0ABT1HUG7_STRSD</name>
<keyword evidence="4" id="KW-1185">Reference proteome</keyword>
<dbReference type="InterPro" id="IPR009003">
    <property type="entry name" value="Peptidase_S1_PA"/>
</dbReference>